<keyword evidence="2" id="KW-0812">Transmembrane</keyword>
<proteinExistence type="predicted"/>
<protein>
    <submittedName>
        <fullName evidence="3">Uncharacterized protein</fullName>
    </submittedName>
</protein>
<sequence length="245" mass="25753">MTGATRPTPWQAGRIAATPARRDPVAAGKRREWRVGREWRAPAVLSGHRGYVCAAAGSAFVLVALFQPWLTAVGWDGKVAVTAFGRITATTNFLNTFSKSAPPMAKVSGFWGILTAAVAVHTVCVVLVNLRVRMPKLFALTAISAVATAVSAILLLVYLNSKAPEVKGMVGLGDDVGGQIGLLLNTYFGHGPFPLPGRLKMSYATAALTPWSMAAAAVATGSAVVAVTQWLRHRTPPRTTCTCGA</sequence>
<gene>
    <name evidence="3" type="ORF">BJY24_005445</name>
</gene>
<accession>A0A7W9UKG4</accession>
<feature type="transmembrane region" description="Helical" evidence="2">
    <location>
        <begin position="109"/>
        <end position="130"/>
    </location>
</feature>
<evidence type="ECO:0000313" key="4">
    <source>
        <dbReference type="Proteomes" id="UP000540412"/>
    </source>
</evidence>
<feature type="transmembrane region" description="Helical" evidence="2">
    <location>
        <begin position="211"/>
        <end position="231"/>
    </location>
</feature>
<name>A0A7W9UKG4_9NOCA</name>
<keyword evidence="2" id="KW-1133">Transmembrane helix</keyword>
<organism evidence="3 4">
    <name type="scientific">Nocardia transvalensis</name>
    <dbReference type="NCBI Taxonomy" id="37333"/>
    <lineage>
        <taxon>Bacteria</taxon>
        <taxon>Bacillati</taxon>
        <taxon>Actinomycetota</taxon>
        <taxon>Actinomycetes</taxon>
        <taxon>Mycobacteriales</taxon>
        <taxon>Nocardiaceae</taxon>
        <taxon>Nocardia</taxon>
    </lineage>
</organism>
<keyword evidence="2" id="KW-0472">Membrane</keyword>
<evidence type="ECO:0000256" key="1">
    <source>
        <dbReference type="SAM" id="MobiDB-lite"/>
    </source>
</evidence>
<evidence type="ECO:0000313" key="3">
    <source>
        <dbReference type="EMBL" id="MBB5916533.1"/>
    </source>
</evidence>
<comment type="caution">
    <text evidence="3">The sequence shown here is derived from an EMBL/GenBank/DDBJ whole genome shotgun (WGS) entry which is preliminary data.</text>
</comment>
<keyword evidence="4" id="KW-1185">Reference proteome</keyword>
<dbReference type="RefSeq" id="WP_040754306.1">
    <property type="nucleotide sequence ID" value="NZ_JACHIT010000002.1"/>
</dbReference>
<feature type="transmembrane region" description="Helical" evidence="2">
    <location>
        <begin position="50"/>
        <end position="70"/>
    </location>
</feature>
<dbReference type="EMBL" id="JACHIT010000002">
    <property type="protein sequence ID" value="MBB5916533.1"/>
    <property type="molecule type" value="Genomic_DNA"/>
</dbReference>
<evidence type="ECO:0000256" key="2">
    <source>
        <dbReference type="SAM" id="Phobius"/>
    </source>
</evidence>
<feature type="transmembrane region" description="Helical" evidence="2">
    <location>
        <begin position="137"/>
        <end position="159"/>
    </location>
</feature>
<reference evidence="3 4" key="1">
    <citation type="submission" date="2020-08" db="EMBL/GenBank/DDBJ databases">
        <title>Sequencing the genomes of 1000 actinobacteria strains.</title>
        <authorList>
            <person name="Klenk H.-P."/>
        </authorList>
    </citation>
    <scope>NUCLEOTIDE SEQUENCE [LARGE SCALE GENOMIC DNA]</scope>
    <source>
        <strain evidence="3 4">DSM 43582</strain>
    </source>
</reference>
<feature type="compositionally biased region" description="Basic and acidic residues" evidence="1">
    <location>
        <begin position="20"/>
        <end position="29"/>
    </location>
</feature>
<dbReference type="AlphaFoldDB" id="A0A7W9UKG4"/>
<feature type="region of interest" description="Disordered" evidence="1">
    <location>
        <begin position="1"/>
        <end position="29"/>
    </location>
</feature>
<dbReference type="Proteomes" id="UP000540412">
    <property type="component" value="Unassembled WGS sequence"/>
</dbReference>